<protein>
    <recommendedName>
        <fullName evidence="3">DUF5723 domain-containing protein</fullName>
    </recommendedName>
</protein>
<dbReference type="RefSeq" id="WP_114678277.1">
    <property type="nucleotide sequence ID" value="NZ_CP031188.1"/>
</dbReference>
<reference evidence="1 2" key="1">
    <citation type="submission" date="2018-07" db="EMBL/GenBank/DDBJ databases">
        <title>Complete genome sequence of Flavobacterium arcticum type strain SM1502T.</title>
        <authorList>
            <person name="Li Y."/>
            <person name="Li D.-D."/>
        </authorList>
    </citation>
    <scope>NUCLEOTIDE SEQUENCE [LARGE SCALE GENOMIC DNA]</scope>
    <source>
        <strain evidence="1 2">SM1502</strain>
    </source>
</reference>
<gene>
    <name evidence="1" type="ORF">DVK85_09840</name>
</gene>
<keyword evidence="2" id="KW-1185">Reference proteome</keyword>
<dbReference type="OrthoDB" id="9805336at2"/>
<dbReference type="AlphaFoldDB" id="A0A345HD59"/>
<evidence type="ECO:0000313" key="2">
    <source>
        <dbReference type="Proteomes" id="UP000253951"/>
    </source>
</evidence>
<dbReference type="EMBL" id="CP031188">
    <property type="protein sequence ID" value="AXG74519.1"/>
    <property type="molecule type" value="Genomic_DNA"/>
</dbReference>
<dbReference type="KEGG" id="fat:DVK85_09840"/>
<evidence type="ECO:0000313" key="1">
    <source>
        <dbReference type="EMBL" id="AXG74519.1"/>
    </source>
</evidence>
<accession>A0A345HD59</accession>
<sequence length="447" mass="48561">MKKTLLFIFSILGTATFAQEHFSGISTSRRVGLLNAGINPAELANLKGKYEVNVFNFSANVANNKMTFGDLLGGNDNFEEMLFAGSEPLNMRADVEILGPAFAFKVEKWAFGISSSAKIKASLVDVNTTLGNAVTNGGIDNVSEVYDILASENQRVTGTSWGEIGLSIAREVYNTEEHRITAGATFNFLFPGTYANMGVSKFEGTIENNFGDVTLTDAHAELNFAYSGSLAGDFSESDNFTEFFAGGLNGFSTDIGVNYQWKAVDSTKYRINAGLAIRNLGSMTFKDDNNESTNYELDIQGNDALNLNQFEDAESIQDVEDVLLTSGYLNISPSEKDFRVKLPAILSGYADVNVYGNWYATAYIQQRMNEDNDNDQIAVQNIISLTPRFSTGFFEAYTPLANNEVSGFTAGIGFRLGGFFLGSGSALSAMIGDTNQADAYMGFRIGF</sequence>
<organism evidence="1 2">
    <name type="scientific">Flavobacterium arcticum</name>
    <dbReference type="NCBI Taxonomy" id="1784713"/>
    <lineage>
        <taxon>Bacteria</taxon>
        <taxon>Pseudomonadati</taxon>
        <taxon>Bacteroidota</taxon>
        <taxon>Flavobacteriia</taxon>
        <taxon>Flavobacteriales</taxon>
        <taxon>Flavobacteriaceae</taxon>
        <taxon>Flavobacterium</taxon>
    </lineage>
</organism>
<dbReference type="Proteomes" id="UP000253951">
    <property type="component" value="Chromosome"/>
</dbReference>
<evidence type="ECO:0008006" key="3">
    <source>
        <dbReference type="Google" id="ProtNLM"/>
    </source>
</evidence>
<name>A0A345HD59_9FLAO</name>
<proteinExistence type="predicted"/>